<dbReference type="InterPro" id="IPR050524">
    <property type="entry name" value="APC_YAT"/>
</dbReference>
<dbReference type="PIRSF" id="PIRSF006060">
    <property type="entry name" value="AA_transporter"/>
    <property type="match status" value="1"/>
</dbReference>
<evidence type="ECO:0000256" key="1">
    <source>
        <dbReference type="ARBA" id="ARBA00004141"/>
    </source>
</evidence>
<keyword evidence="5 8" id="KW-1133">Transmembrane helix</keyword>
<feature type="transmembrane region" description="Helical" evidence="8">
    <location>
        <begin position="384"/>
        <end position="403"/>
    </location>
</feature>
<feature type="transmembrane region" description="Helical" evidence="8">
    <location>
        <begin position="55"/>
        <end position="77"/>
    </location>
</feature>
<dbReference type="Proteomes" id="UP000245884">
    <property type="component" value="Unassembled WGS sequence"/>
</dbReference>
<organism evidence="10 11">
    <name type="scientific">Jaminaea rosea</name>
    <dbReference type="NCBI Taxonomy" id="1569628"/>
    <lineage>
        <taxon>Eukaryota</taxon>
        <taxon>Fungi</taxon>
        <taxon>Dikarya</taxon>
        <taxon>Basidiomycota</taxon>
        <taxon>Ustilaginomycotina</taxon>
        <taxon>Exobasidiomycetes</taxon>
        <taxon>Microstromatales</taxon>
        <taxon>Microstromatales incertae sedis</taxon>
        <taxon>Jaminaea</taxon>
    </lineage>
</organism>
<protein>
    <recommendedName>
        <fullName evidence="9">Amino acid permease/ SLC12A domain-containing protein</fullName>
    </recommendedName>
</protein>
<keyword evidence="4" id="KW-0029">Amino-acid transport</keyword>
<feature type="transmembrane region" description="Helical" evidence="8">
    <location>
        <begin position="325"/>
        <end position="349"/>
    </location>
</feature>
<evidence type="ECO:0000256" key="8">
    <source>
        <dbReference type="SAM" id="Phobius"/>
    </source>
</evidence>
<evidence type="ECO:0000256" key="6">
    <source>
        <dbReference type="ARBA" id="ARBA00023136"/>
    </source>
</evidence>
<dbReference type="PANTHER" id="PTHR43341">
    <property type="entry name" value="AMINO ACID PERMEASE"/>
    <property type="match status" value="1"/>
</dbReference>
<dbReference type="Gene3D" id="1.20.1740.10">
    <property type="entry name" value="Amino acid/polyamine transporter I"/>
    <property type="match status" value="1"/>
</dbReference>
<evidence type="ECO:0000313" key="10">
    <source>
        <dbReference type="EMBL" id="PWN30210.1"/>
    </source>
</evidence>
<feature type="transmembrane region" description="Helical" evidence="8">
    <location>
        <begin position="409"/>
        <end position="431"/>
    </location>
</feature>
<dbReference type="PROSITE" id="PS00218">
    <property type="entry name" value="AMINO_ACID_PERMEASE_1"/>
    <property type="match status" value="1"/>
</dbReference>
<evidence type="ECO:0000256" key="4">
    <source>
        <dbReference type="ARBA" id="ARBA00022970"/>
    </source>
</evidence>
<keyword evidence="6 8" id="KW-0472">Membrane</keyword>
<evidence type="ECO:0000256" key="3">
    <source>
        <dbReference type="ARBA" id="ARBA00022692"/>
    </source>
</evidence>
<dbReference type="STRING" id="1569628.A0A316UY29"/>
<evidence type="ECO:0000256" key="5">
    <source>
        <dbReference type="ARBA" id="ARBA00022989"/>
    </source>
</evidence>
<reference evidence="10 11" key="1">
    <citation type="journal article" date="2018" name="Mol. Biol. Evol.">
        <title>Broad Genomic Sampling Reveals a Smut Pathogenic Ancestry of the Fungal Clade Ustilaginomycotina.</title>
        <authorList>
            <person name="Kijpornyongpan T."/>
            <person name="Mondo S.J."/>
            <person name="Barry K."/>
            <person name="Sandor L."/>
            <person name="Lee J."/>
            <person name="Lipzen A."/>
            <person name="Pangilinan J."/>
            <person name="LaButti K."/>
            <person name="Hainaut M."/>
            <person name="Henrissat B."/>
            <person name="Grigoriev I.V."/>
            <person name="Spatafora J.W."/>
            <person name="Aime M.C."/>
        </authorList>
    </citation>
    <scope>NUCLEOTIDE SEQUENCE [LARGE SCALE GENOMIC DNA]</scope>
    <source>
        <strain evidence="10 11">MCA 5214</strain>
    </source>
</reference>
<feature type="transmembrane region" description="Helical" evidence="8">
    <location>
        <begin position="83"/>
        <end position="104"/>
    </location>
</feature>
<dbReference type="AlphaFoldDB" id="A0A316UY29"/>
<keyword evidence="11" id="KW-1185">Reference proteome</keyword>
<dbReference type="RefSeq" id="XP_025364822.1">
    <property type="nucleotide sequence ID" value="XM_025507479.1"/>
</dbReference>
<dbReference type="GeneID" id="37029302"/>
<feature type="transmembrane region" description="Helical" evidence="8">
    <location>
        <begin position="164"/>
        <end position="181"/>
    </location>
</feature>
<evidence type="ECO:0000256" key="2">
    <source>
        <dbReference type="ARBA" id="ARBA00022448"/>
    </source>
</evidence>
<comment type="subcellular location">
    <subcellularLocation>
        <location evidence="1">Membrane</location>
        <topology evidence="1">Multi-pass membrane protein</topology>
    </subcellularLocation>
</comment>
<dbReference type="InterPro" id="IPR004840">
    <property type="entry name" value="Amino_acid_permease_CS"/>
</dbReference>
<evidence type="ECO:0000313" key="11">
    <source>
        <dbReference type="Proteomes" id="UP000245884"/>
    </source>
</evidence>
<dbReference type="OrthoDB" id="10062876at2759"/>
<evidence type="ECO:0000256" key="7">
    <source>
        <dbReference type="SAM" id="MobiDB-lite"/>
    </source>
</evidence>
<dbReference type="InterPro" id="IPR004841">
    <property type="entry name" value="AA-permease/SLC12A_dom"/>
</dbReference>
<feature type="region of interest" description="Disordered" evidence="7">
    <location>
        <begin position="1"/>
        <end position="40"/>
    </location>
</feature>
<feature type="transmembrane region" description="Helical" evidence="8">
    <location>
        <begin position="494"/>
        <end position="513"/>
    </location>
</feature>
<keyword evidence="2" id="KW-0813">Transport</keyword>
<proteinExistence type="predicted"/>
<dbReference type="Pfam" id="PF00324">
    <property type="entry name" value="AA_permease"/>
    <property type="match status" value="1"/>
</dbReference>
<feature type="transmembrane region" description="Helical" evidence="8">
    <location>
        <begin position="286"/>
        <end position="305"/>
    </location>
</feature>
<dbReference type="EMBL" id="KZ819662">
    <property type="protein sequence ID" value="PWN30210.1"/>
    <property type="molecule type" value="Genomic_DNA"/>
</dbReference>
<keyword evidence="3 8" id="KW-0812">Transmembrane</keyword>
<gene>
    <name evidence="10" type="ORF">BDZ90DRAFT_244912</name>
</gene>
<dbReference type="PANTHER" id="PTHR43341:SF18">
    <property type="entry name" value="AMINO ACID PERMEASE_ SLC12A DOMAIN-CONTAINING PROTEIN"/>
    <property type="match status" value="1"/>
</dbReference>
<feature type="domain" description="Amino acid permease/ SLC12A" evidence="9">
    <location>
        <begin position="55"/>
        <end position="518"/>
    </location>
</feature>
<evidence type="ECO:0000259" key="9">
    <source>
        <dbReference type="Pfam" id="PF00324"/>
    </source>
</evidence>
<feature type="transmembrane region" description="Helical" evidence="8">
    <location>
        <begin position="142"/>
        <end position="159"/>
    </location>
</feature>
<dbReference type="GO" id="GO:0016020">
    <property type="term" value="C:membrane"/>
    <property type="evidence" value="ECO:0007669"/>
    <property type="project" value="UniProtKB-SubCell"/>
</dbReference>
<feature type="transmembrane region" description="Helical" evidence="8">
    <location>
        <begin position="460"/>
        <end position="482"/>
    </location>
</feature>
<sequence length="558" mass="61375">MSSRPSANEIFMDQLPNQSRDRRRQCSASTHGEGEGQQKAKLETRLVRQSLRTRHVSFISLAGAIGGGLFLSTGSTLAHAGPISLLVGYAIMSSVVISVVFCMAELSCLVPTTGAYIRHAAMFVDPALGFTIGWSIVFADAVANPAGIVSLIVLCQYWAPDLDAALPVCFFVLASLVTNIWDVRVYAELESFFAMLKILTVIGLNILSLCVALGAGRHGKTVGFRYWTEPAPFKAYLVDGPIGQFIGFWSVMVSAVYSYSGIEATSFIAAETRSPRQVIARASKGVFFRVGFIYMCSLFFLSMAVSSTEPRLTSQEGNALASPFVIAANRVGITGIASIVNALILLSVFSSNNTCLLAASRALMGLALDGHAPRFFAETHRWGIPMWGVLVCAAFMPLAFTVYSQEASIVFEYFVSIGASGTLMEWIVICWTTVRLHSGMREQGISQESLPFCPWGQPWLAWYGLVMSVLCAVTNGFTLFIGEGLPRLTAQRLISAYAMPIITILLYLAFKIIRRTRFIQSRDMRIRPWLDQWKENPEQWIEPARGWGRLLSLLWSHD</sequence>
<accession>A0A316UY29</accession>
<feature type="transmembrane region" description="Helical" evidence="8">
    <location>
        <begin position="193"/>
        <end position="215"/>
    </location>
</feature>
<name>A0A316UY29_9BASI</name>
<dbReference type="GO" id="GO:0015171">
    <property type="term" value="F:amino acid transmembrane transporter activity"/>
    <property type="evidence" value="ECO:0007669"/>
    <property type="project" value="TreeGrafter"/>
</dbReference>